<organism evidence="1 2">
    <name type="scientific">Crocosphaera watsonii WH 0401</name>
    <dbReference type="NCBI Taxonomy" id="555881"/>
    <lineage>
        <taxon>Bacteria</taxon>
        <taxon>Bacillati</taxon>
        <taxon>Cyanobacteriota</taxon>
        <taxon>Cyanophyceae</taxon>
        <taxon>Oscillatoriophycideae</taxon>
        <taxon>Chroococcales</taxon>
        <taxon>Aphanothecaceae</taxon>
        <taxon>Crocosphaera</taxon>
    </lineage>
</organism>
<dbReference type="Proteomes" id="UP000018198">
    <property type="component" value="Unassembled WGS sequence"/>
</dbReference>
<evidence type="ECO:0000313" key="2">
    <source>
        <dbReference type="Proteomes" id="UP000018198"/>
    </source>
</evidence>
<reference evidence="1 2" key="2">
    <citation type="submission" date="2013-09" db="EMBL/GenBank/DDBJ databases">
        <title>Whole genome comparison of six Crocosphaera watsonii strains with differing phenotypes.</title>
        <authorList>
            <person name="Bench S.R."/>
            <person name="Heller P."/>
            <person name="Frank I."/>
            <person name="Arciniega M."/>
            <person name="Shilova I.N."/>
            <person name="Zehr J.P."/>
        </authorList>
    </citation>
    <scope>NUCLEOTIDE SEQUENCE [LARGE SCALE GENOMIC DNA]</scope>
    <source>
        <strain evidence="1 2">WH 0401</strain>
    </source>
</reference>
<comment type="caution">
    <text evidence="1">The sequence shown here is derived from an EMBL/GenBank/DDBJ whole genome shotgun (WGS) entry which is preliminary data.</text>
</comment>
<protein>
    <submittedName>
        <fullName evidence="1">Uncharacterized protein</fullName>
    </submittedName>
</protein>
<reference evidence="1 2" key="1">
    <citation type="submission" date="2013-01" db="EMBL/GenBank/DDBJ databases">
        <authorList>
            <person name="Bench S."/>
        </authorList>
    </citation>
    <scope>NUCLEOTIDE SEQUENCE [LARGE SCALE GENOMIC DNA]</scope>
    <source>
        <strain evidence="1 2">WH 0401</strain>
    </source>
</reference>
<proteinExistence type="predicted"/>
<accession>T2JEW5</accession>
<gene>
    <name evidence="1" type="ORF">CWATWH0401_3916</name>
</gene>
<sequence length="39" mass="4540">MYILAKSTNLATVFYCSFRRETNPKQLTKNSPIIIINYS</sequence>
<dbReference type="EMBL" id="CAQM01000729">
    <property type="protein sequence ID" value="CCQ63579.1"/>
    <property type="molecule type" value="Genomic_DNA"/>
</dbReference>
<name>T2JEW5_CROWT</name>
<evidence type="ECO:0000313" key="1">
    <source>
        <dbReference type="EMBL" id="CCQ63579.1"/>
    </source>
</evidence>
<dbReference type="AlphaFoldDB" id="T2JEW5"/>